<gene>
    <name evidence="2" type="ORF">GXP69_07315</name>
</gene>
<dbReference type="Proteomes" id="UP000474777">
    <property type="component" value="Unassembled WGS sequence"/>
</dbReference>
<proteinExistence type="predicted"/>
<dbReference type="PANTHER" id="PTHR36440:SF1">
    <property type="entry name" value="PUTATIVE (AFU_ORTHOLOGUE AFUA_8G07350)-RELATED"/>
    <property type="match status" value="1"/>
</dbReference>
<dbReference type="PANTHER" id="PTHR36440">
    <property type="entry name" value="PUTATIVE (AFU_ORTHOLOGUE AFUA_8G07350)-RELATED"/>
    <property type="match status" value="1"/>
</dbReference>
<name>A0A6B3LU21_9BACT</name>
<protein>
    <submittedName>
        <fullName evidence="2">Cupin domain-containing protein</fullName>
    </submittedName>
</protein>
<organism evidence="2 3">
    <name type="scientific">Pontibacter burrus</name>
    <dbReference type="NCBI Taxonomy" id="2704466"/>
    <lineage>
        <taxon>Bacteria</taxon>
        <taxon>Pseudomonadati</taxon>
        <taxon>Bacteroidota</taxon>
        <taxon>Cytophagia</taxon>
        <taxon>Cytophagales</taxon>
        <taxon>Hymenobacteraceae</taxon>
        <taxon>Pontibacter</taxon>
    </lineage>
</organism>
<evidence type="ECO:0000259" key="1">
    <source>
        <dbReference type="Pfam" id="PF07883"/>
    </source>
</evidence>
<comment type="caution">
    <text evidence="2">The sequence shown here is derived from an EMBL/GenBank/DDBJ whole genome shotgun (WGS) entry which is preliminary data.</text>
</comment>
<dbReference type="InterPro" id="IPR013096">
    <property type="entry name" value="Cupin_2"/>
</dbReference>
<sequence length="168" mass="19164">MTPIGMILKVVKTAADTQGKSLEMEWKLLPQTDGTPPHIHPYASETYRVLEGMIEVSLNDRWHQLHQGEELTVPAGVPHTFRNPSEYVTRVYNIHAPAMEFEGYFEDLGCMVTKLAGESQERLHMNFKTATYLAMLMKKYSKEIVSVNPPDFIVSLLNFIGKARHFKI</sequence>
<dbReference type="SUPFAM" id="SSF51182">
    <property type="entry name" value="RmlC-like cupins"/>
    <property type="match status" value="1"/>
</dbReference>
<dbReference type="Gene3D" id="2.60.120.10">
    <property type="entry name" value="Jelly Rolls"/>
    <property type="match status" value="1"/>
</dbReference>
<keyword evidence="3" id="KW-1185">Reference proteome</keyword>
<dbReference type="InterPro" id="IPR053146">
    <property type="entry name" value="QDO-like"/>
</dbReference>
<accession>A0A6B3LU21</accession>
<evidence type="ECO:0000313" key="3">
    <source>
        <dbReference type="Proteomes" id="UP000474777"/>
    </source>
</evidence>
<dbReference type="AlphaFoldDB" id="A0A6B3LU21"/>
<reference evidence="2 3" key="1">
    <citation type="submission" date="2020-02" db="EMBL/GenBank/DDBJ databases">
        <authorList>
            <person name="Kim M.K."/>
        </authorList>
    </citation>
    <scope>NUCLEOTIDE SEQUENCE [LARGE SCALE GENOMIC DNA]</scope>
    <source>
        <strain evidence="2 3">BT327</strain>
    </source>
</reference>
<dbReference type="EMBL" id="JAAGWD010000002">
    <property type="protein sequence ID" value="NEM97498.1"/>
    <property type="molecule type" value="Genomic_DNA"/>
</dbReference>
<dbReference type="RefSeq" id="WP_204281943.1">
    <property type="nucleotide sequence ID" value="NZ_JAAGWD010000002.1"/>
</dbReference>
<feature type="domain" description="Cupin type-2" evidence="1">
    <location>
        <begin position="25"/>
        <end position="94"/>
    </location>
</feature>
<dbReference type="InterPro" id="IPR014710">
    <property type="entry name" value="RmlC-like_jellyroll"/>
</dbReference>
<evidence type="ECO:0000313" key="2">
    <source>
        <dbReference type="EMBL" id="NEM97498.1"/>
    </source>
</evidence>
<dbReference type="InterPro" id="IPR011051">
    <property type="entry name" value="RmlC_Cupin_sf"/>
</dbReference>
<dbReference type="Pfam" id="PF07883">
    <property type="entry name" value="Cupin_2"/>
    <property type="match status" value="1"/>
</dbReference>